<reference evidence="1 2" key="1">
    <citation type="submission" date="2016-02" db="EMBL/GenBank/DDBJ databases">
        <authorList>
            <person name="Wen L."/>
            <person name="He K."/>
            <person name="Yang H."/>
        </authorList>
    </citation>
    <scope>NUCLEOTIDE SEQUENCE [LARGE SCALE GENOMIC DNA]</scope>
    <source>
        <strain evidence="1 2">MJR8628A</strain>
    </source>
</reference>
<proteinExistence type="predicted"/>
<dbReference type="Proteomes" id="UP000070326">
    <property type="component" value="Unassembled WGS sequence"/>
</dbReference>
<name>A0A135YYP5_9FIRM</name>
<dbReference type="AlphaFoldDB" id="A0A135YYP5"/>
<evidence type="ECO:0000313" key="2">
    <source>
        <dbReference type="Proteomes" id="UP000070326"/>
    </source>
</evidence>
<evidence type="ECO:0000313" key="1">
    <source>
        <dbReference type="EMBL" id="KXI14471.1"/>
    </source>
</evidence>
<organism evidence="1 2">
    <name type="scientific">Peptostreptococcus anaerobius</name>
    <dbReference type="NCBI Taxonomy" id="1261"/>
    <lineage>
        <taxon>Bacteria</taxon>
        <taxon>Bacillati</taxon>
        <taxon>Bacillota</taxon>
        <taxon>Clostridia</taxon>
        <taxon>Peptostreptococcales</taxon>
        <taxon>Peptostreptococcaceae</taxon>
        <taxon>Peptostreptococcus</taxon>
    </lineage>
</organism>
<comment type="caution">
    <text evidence="1">The sequence shown here is derived from an EMBL/GenBank/DDBJ whole genome shotgun (WGS) entry which is preliminary data.</text>
</comment>
<gene>
    <name evidence="1" type="ORF">HMPREF3195_00188</name>
</gene>
<protein>
    <submittedName>
        <fullName evidence="1">Uncharacterized protein</fullName>
    </submittedName>
</protein>
<sequence>MSVNLCDIQTGDIIDIVPDRRKRYWKVLLKNDFNLNGVKFCKYVHYKKWTNTKEILIDLLSLSDRLSAGHSLYQEFLYTIHNRDIDCFEAFLDRYLNQDSIPPGRIHHRVVPDSQIFYNGFWKFIKSVSPFCRRFNFF</sequence>
<dbReference type="PATRIC" id="fig|1261.5.peg.192"/>
<dbReference type="EMBL" id="LSQZ01000006">
    <property type="protein sequence ID" value="KXI14471.1"/>
    <property type="molecule type" value="Genomic_DNA"/>
</dbReference>
<accession>A0A135YYP5</accession>